<proteinExistence type="predicted"/>
<evidence type="ECO:0000313" key="1">
    <source>
        <dbReference type="EMBL" id="MBK1646606.1"/>
    </source>
</evidence>
<reference evidence="1 2" key="1">
    <citation type="journal article" date="2020" name="Microorganisms">
        <title>Osmotic Adaptation and Compatible Solute Biosynthesis of Phototrophic Bacteria as Revealed from Genome Analyses.</title>
        <authorList>
            <person name="Imhoff J.F."/>
            <person name="Rahn T."/>
            <person name="Kunzel S."/>
            <person name="Keller A."/>
            <person name="Neulinger S.C."/>
        </authorList>
    </citation>
    <scope>NUCLEOTIDE SEQUENCE [LARGE SCALE GENOMIC DNA]</scope>
    <source>
        <strain evidence="1 2">DSM 21303</strain>
    </source>
</reference>
<gene>
    <name evidence="1" type="ORF">CKO25_18570</name>
</gene>
<dbReference type="AlphaFoldDB" id="A0A9X0WKV9"/>
<dbReference type="Pfam" id="PF18845">
    <property type="entry name" value="baeRF_family3"/>
    <property type="match status" value="1"/>
</dbReference>
<name>A0A9X0WKV9_9GAMM</name>
<dbReference type="Proteomes" id="UP001138802">
    <property type="component" value="Unassembled WGS sequence"/>
</dbReference>
<organism evidence="1 2">
    <name type="scientific">Thiocapsa imhoffii</name>
    <dbReference type="NCBI Taxonomy" id="382777"/>
    <lineage>
        <taxon>Bacteria</taxon>
        <taxon>Pseudomonadati</taxon>
        <taxon>Pseudomonadota</taxon>
        <taxon>Gammaproteobacteria</taxon>
        <taxon>Chromatiales</taxon>
        <taxon>Chromatiaceae</taxon>
        <taxon>Thiocapsa</taxon>
    </lineage>
</organism>
<sequence length="383" mass="42170">MNLLTPESLAELVSAQQPPCLSLYQPTHRHHPDNQQDPIRFGNLVKQLAASLLEKHSPAEAKPLLEPFEALARDQAFWDHTLDGLAVLSGSGLLRVFLLQRPVDERVVVADSFHTKPLRRMLQSLDRYQVLELSRHRIRLFEGNRDALDEIEPAPSVPRTIEDALGWELTDPHQTVSSHGGVGQGHLPMHHSTGGKKDEVDLDAEKYFRAVDRAVLEQHSNPSGLPLILAALPEHHHLFHTVSHNPFLVADGITLNTAALPLDEFRVLAWQTVEPEYRARLTTLVEAFEQARAKQLGSDDLAQVAEAAINGRVATLLIEADRQLAGRLDSTTGRIESAGLSHPEVDDLLDDLGEIVAAAGGRVVVMPSQCLPTQTGVAAVFRF</sequence>
<keyword evidence="2" id="KW-1185">Reference proteome</keyword>
<protein>
    <submittedName>
        <fullName evidence="1">Uncharacterized protein</fullName>
    </submittedName>
</protein>
<dbReference type="InterPro" id="IPR041289">
    <property type="entry name" value="Bact_RF_family3"/>
</dbReference>
<accession>A0A9X0WKV9</accession>
<comment type="caution">
    <text evidence="1">The sequence shown here is derived from an EMBL/GenBank/DDBJ whole genome shotgun (WGS) entry which is preliminary data.</text>
</comment>
<dbReference type="EMBL" id="NRSD01000028">
    <property type="protein sequence ID" value="MBK1646606.1"/>
    <property type="molecule type" value="Genomic_DNA"/>
</dbReference>
<evidence type="ECO:0000313" key="2">
    <source>
        <dbReference type="Proteomes" id="UP001138802"/>
    </source>
</evidence>